<evidence type="ECO:0000313" key="2">
    <source>
        <dbReference type="Proteomes" id="UP001317259"/>
    </source>
</evidence>
<keyword evidence="2" id="KW-1185">Reference proteome</keyword>
<dbReference type="Proteomes" id="UP001317259">
    <property type="component" value="Unassembled WGS sequence"/>
</dbReference>
<name>A0ABT0G233_9ACTN</name>
<proteinExistence type="predicted"/>
<comment type="caution">
    <text evidence="1">The sequence shown here is derived from an EMBL/GenBank/DDBJ whole genome shotgun (WGS) entry which is preliminary data.</text>
</comment>
<accession>A0ABT0G233</accession>
<gene>
    <name evidence="1" type="ORF">MF672_033455</name>
</gene>
<evidence type="ECO:0000313" key="1">
    <source>
        <dbReference type="EMBL" id="MCK2218667.1"/>
    </source>
</evidence>
<dbReference type="RefSeq" id="WP_242382895.1">
    <property type="nucleotide sequence ID" value="NZ_JAKRKC020000002.1"/>
</dbReference>
<reference evidence="1 2" key="1">
    <citation type="submission" date="2022-04" db="EMBL/GenBank/DDBJ databases">
        <title>Genome draft of Actinomadura sp. ATCC 31491.</title>
        <authorList>
            <person name="Shi X."/>
            <person name="Du Y."/>
        </authorList>
    </citation>
    <scope>NUCLEOTIDE SEQUENCE [LARGE SCALE GENOMIC DNA]</scope>
    <source>
        <strain evidence="1 2">ATCC 31491</strain>
    </source>
</reference>
<organism evidence="1 2">
    <name type="scientific">Actinomadura luzonensis</name>
    <dbReference type="NCBI Taxonomy" id="2805427"/>
    <lineage>
        <taxon>Bacteria</taxon>
        <taxon>Bacillati</taxon>
        <taxon>Actinomycetota</taxon>
        <taxon>Actinomycetes</taxon>
        <taxon>Streptosporangiales</taxon>
        <taxon>Thermomonosporaceae</taxon>
        <taxon>Actinomadura</taxon>
    </lineage>
</organism>
<protein>
    <submittedName>
        <fullName evidence="1">Uncharacterized protein</fullName>
    </submittedName>
</protein>
<sequence>MNDERDFLAGLRAEVEIELAEAGRSEEEAGLPAADWLFDPAETEREEIGLRGLLGAVEALEGGLHRPDGA</sequence>
<dbReference type="EMBL" id="JAKRKC020000002">
    <property type="protein sequence ID" value="MCK2218667.1"/>
    <property type="molecule type" value="Genomic_DNA"/>
</dbReference>